<dbReference type="InterPro" id="IPR036726">
    <property type="entry name" value="GTP1_OBG_dom_sf"/>
</dbReference>
<dbReference type="GO" id="GO:0005730">
    <property type="term" value="C:nucleolus"/>
    <property type="evidence" value="ECO:0007669"/>
    <property type="project" value="UniProtKB-SubCell"/>
</dbReference>
<keyword evidence="3" id="KW-0690">Ribosome biogenesis</keyword>
<name>A0A2G8LQE7_STIJA</name>
<dbReference type="GO" id="GO:0005525">
    <property type="term" value="F:GTP binding"/>
    <property type="evidence" value="ECO:0007669"/>
    <property type="project" value="UniProtKB-KW"/>
</dbReference>
<gene>
    <name evidence="10" type="ORF">BSL78_00651</name>
</gene>
<comment type="similarity">
    <text evidence="2">Belongs to the TRAFAC class OBG-HflX-like GTPase superfamily. OBG GTPase family.</text>
</comment>
<dbReference type="GO" id="GO:0005739">
    <property type="term" value="C:mitochondrion"/>
    <property type="evidence" value="ECO:0007669"/>
    <property type="project" value="TreeGrafter"/>
</dbReference>
<dbReference type="PRINTS" id="PR00326">
    <property type="entry name" value="GTP1OBG"/>
</dbReference>
<reference evidence="10 11" key="1">
    <citation type="journal article" date="2017" name="PLoS Biol.">
        <title>The sea cucumber genome provides insights into morphological evolution and visceral regeneration.</title>
        <authorList>
            <person name="Zhang X."/>
            <person name="Sun L."/>
            <person name="Yuan J."/>
            <person name="Sun Y."/>
            <person name="Gao Y."/>
            <person name="Zhang L."/>
            <person name="Li S."/>
            <person name="Dai H."/>
            <person name="Hamel J.F."/>
            <person name="Liu C."/>
            <person name="Yu Y."/>
            <person name="Liu S."/>
            <person name="Lin W."/>
            <person name="Guo K."/>
            <person name="Jin S."/>
            <person name="Xu P."/>
            <person name="Storey K.B."/>
            <person name="Huan P."/>
            <person name="Zhang T."/>
            <person name="Zhou Y."/>
            <person name="Zhang J."/>
            <person name="Lin C."/>
            <person name="Li X."/>
            <person name="Xing L."/>
            <person name="Huo D."/>
            <person name="Sun M."/>
            <person name="Wang L."/>
            <person name="Mercier A."/>
            <person name="Li F."/>
            <person name="Yang H."/>
            <person name="Xiang J."/>
        </authorList>
    </citation>
    <scope>NUCLEOTIDE SEQUENCE [LARGE SCALE GENOMIC DNA]</scope>
    <source>
        <strain evidence="10">Shaxun</strain>
        <tissue evidence="10">Muscle</tissue>
    </source>
</reference>
<evidence type="ECO:0000313" key="10">
    <source>
        <dbReference type="EMBL" id="PIK62451.1"/>
    </source>
</evidence>
<dbReference type="Gene3D" id="3.40.50.300">
    <property type="entry name" value="P-loop containing nucleotide triphosphate hydrolases"/>
    <property type="match status" value="1"/>
</dbReference>
<evidence type="ECO:0000259" key="9">
    <source>
        <dbReference type="PROSITE" id="PS51883"/>
    </source>
</evidence>
<evidence type="ECO:0000256" key="5">
    <source>
        <dbReference type="ARBA" id="ARBA00023134"/>
    </source>
</evidence>
<dbReference type="InterPro" id="IPR006073">
    <property type="entry name" value="GTP-bd"/>
</dbReference>
<dbReference type="GO" id="GO:0003924">
    <property type="term" value="F:GTPase activity"/>
    <property type="evidence" value="ECO:0007669"/>
    <property type="project" value="InterPro"/>
</dbReference>
<dbReference type="Pfam" id="PF01018">
    <property type="entry name" value="GTP1_OBG"/>
    <property type="match status" value="1"/>
</dbReference>
<comment type="subcellular location">
    <subcellularLocation>
        <location evidence="1">Nucleus</location>
        <location evidence="1">Nucleolus</location>
    </subcellularLocation>
</comment>
<evidence type="ECO:0000256" key="2">
    <source>
        <dbReference type="ARBA" id="ARBA00007699"/>
    </source>
</evidence>
<dbReference type="PROSITE" id="PS51883">
    <property type="entry name" value="OBG"/>
    <property type="match status" value="1"/>
</dbReference>
<feature type="domain" description="OBG-type G" evidence="8">
    <location>
        <begin position="154"/>
        <end position="351"/>
    </location>
</feature>
<feature type="region of interest" description="Disordered" evidence="7">
    <location>
        <begin position="350"/>
        <end position="369"/>
    </location>
</feature>
<dbReference type="Gene3D" id="2.70.210.12">
    <property type="entry name" value="GTP1/OBG domain"/>
    <property type="match status" value="1"/>
</dbReference>
<evidence type="ECO:0000256" key="1">
    <source>
        <dbReference type="ARBA" id="ARBA00004604"/>
    </source>
</evidence>
<keyword evidence="5" id="KW-0342">GTP-binding</keyword>
<comment type="caution">
    <text evidence="10">The sequence shown here is derived from an EMBL/GenBank/DDBJ whole genome shotgun (WGS) entry which is preliminary data.</text>
</comment>
<keyword evidence="11" id="KW-1185">Reference proteome</keyword>
<organism evidence="10 11">
    <name type="scientific">Stichopus japonicus</name>
    <name type="common">Sea cucumber</name>
    <dbReference type="NCBI Taxonomy" id="307972"/>
    <lineage>
        <taxon>Eukaryota</taxon>
        <taxon>Metazoa</taxon>
        <taxon>Echinodermata</taxon>
        <taxon>Eleutherozoa</taxon>
        <taxon>Echinozoa</taxon>
        <taxon>Holothuroidea</taxon>
        <taxon>Aspidochirotacea</taxon>
        <taxon>Aspidochirotida</taxon>
        <taxon>Stichopodidae</taxon>
        <taxon>Apostichopus</taxon>
    </lineage>
</organism>
<proteinExistence type="inferred from homology"/>
<evidence type="ECO:0000256" key="6">
    <source>
        <dbReference type="ARBA" id="ARBA00023242"/>
    </source>
</evidence>
<dbReference type="SUPFAM" id="SSF82051">
    <property type="entry name" value="Obg GTP-binding protein N-terminal domain"/>
    <property type="match status" value="1"/>
</dbReference>
<protein>
    <submittedName>
        <fullName evidence="10">Putative GTP-binding protein 10</fullName>
    </submittedName>
</protein>
<dbReference type="PANTHER" id="PTHR11702">
    <property type="entry name" value="DEVELOPMENTALLY REGULATED GTP-BINDING PROTEIN-RELATED"/>
    <property type="match status" value="1"/>
</dbReference>
<dbReference type="Proteomes" id="UP000230750">
    <property type="component" value="Unassembled WGS sequence"/>
</dbReference>
<dbReference type="SUPFAM" id="SSF52540">
    <property type="entry name" value="P-loop containing nucleoside triphosphate hydrolases"/>
    <property type="match status" value="1"/>
</dbReference>
<evidence type="ECO:0000313" key="11">
    <source>
        <dbReference type="Proteomes" id="UP000230750"/>
    </source>
</evidence>
<dbReference type="PIRSF" id="PIRSF002401">
    <property type="entry name" value="GTP_bd_Obg/CgtA"/>
    <property type="match status" value="1"/>
</dbReference>
<evidence type="ECO:0000256" key="3">
    <source>
        <dbReference type="ARBA" id="ARBA00022517"/>
    </source>
</evidence>
<dbReference type="PANTHER" id="PTHR11702:SF43">
    <property type="entry name" value="GTP-BINDING PROTEIN 10"/>
    <property type="match status" value="1"/>
</dbReference>
<evidence type="ECO:0000259" key="8">
    <source>
        <dbReference type="PROSITE" id="PS51710"/>
    </source>
</evidence>
<dbReference type="InterPro" id="IPR006169">
    <property type="entry name" value="GTP1_OBG_dom"/>
</dbReference>
<dbReference type="OrthoDB" id="347018at2759"/>
<dbReference type="GO" id="GO:0000287">
    <property type="term" value="F:magnesium ion binding"/>
    <property type="evidence" value="ECO:0007669"/>
    <property type="project" value="InterPro"/>
</dbReference>
<dbReference type="CDD" id="cd01898">
    <property type="entry name" value="Obg"/>
    <property type="match status" value="1"/>
</dbReference>
<keyword evidence="6" id="KW-0539">Nucleus</keyword>
<dbReference type="InterPro" id="IPR031167">
    <property type="entry name" value="G_OBG"/>
</dbReference>
<dbReference type="InterPro" id="IPR045086">
    <property type="entry name" value="OBG_GTPase"/>
</dbReference>
<dbReference type="InterPro" id="IPR027417">
    <property type="entry name" value="P-loop_NTPase"/>
</dbReference>
<evidence type="ECO:0000256" key="7">
    <source>
        <dbReference type="SAM" id="MobiDB-lite"/>
    </source>
</evidence>
<dbReference type="InterPro" id="IPR014100">
    <property type="entry name" value="GTP-bd_Obg/CgtA"/>
</dbReference>
<dbReference type="GO" id="GO:0042254">
    <property type="term" value="P:ribosome biogenesis"/>
    <property type="evidence" value="ECO:0007669"/>
    <property type="project" value="UniProtKB-UniRule"/>
</dbReference>
<feature type="domain" description="Obg" evidence="9">
    <location>
        <begin position="18"/>
        <end position="153"/>
    </location>
</feature>
<dbReference type="EMBL" id="MRZV01000012">
    <property type="protein sequence ID" value="PIK62451.1"/>
    <property type="molecule type" value="Genomic_DNA"/>
</dbReference>
<dbReference type="Pfam" id="PF01926">
    <property type="entry name" value="MMR_HSR1"/>
    <property type="match status" value="1"/>
</dbReference>
<dbReference type="STRING" id="307972.A0A2G8LQE7"/>
<dbReference type="PROSITE" id="PS51710">
    <property type="entry name" value="G_OBG"/>
    <property type="match status" value="1"/>
</dbReference>
<sequence>MVALGRLMLSQRGGKVKNQFIDKLRIYAKGGSGGQGLPSYGGVGGKGGNVYVESSSKMTFRRLKNLHPSKRFKAKEGENSRLRCLQGARGNDVIIPVPLGVCVVDDKRNVVADLDKLGQRVLVADGGSGGNSENDWKGSMGQTLSLNLELKLIADVGFVGFPNAGKSTLLEAMSRSEPKIAEYPFTTIRPQVGVCQYSDLRQISLADLPGLVEGAHCNVGMGHKFLRHVERTKLLLFVVDVHGFRLSPRHPFRTAFQTVMLLNKELELYKQHLVEKPAIVAFNKLDMEGAGERLEEALELLKAGDRETRSSLQDMNIQPEQPIIFKDIISISAKEHSGIEKLKTRIREIIDDETEREEDGEENMEGPGG</sequence>
<accession>A0A2G8LQE7</accession>
<dbReference type="AlphaFoldDB" id="A0A2G8LQE7"/>
<keyword evidence="4" id="KW-0547">Nucleotide-binding</keyword>
<evidence type="ECO:0000256" key="4">
    <source>
        <dbReference type="ARBA" id="ARBA00022741"/>
    </source>
</evidence>